<dbReference type="PRINTS" id="PR00811">
    <property type="entry name" value="BCTERIALGSPD"/>
</dbReference>
<evidence type="ECO:0000256" key="12">
    <source>
        <dbReference type="SAM" id="SignalP"/>
    </source>
</evidence>
<evidence type="ECO:0000259" key="15">
    <source>
        <dbReference type="Pfam" id="PF21305"/>
    </source>
</evidence>
<evidence type="ECO:0000256" key="7">
    <source>
        <dbReference type="ARBA" id="ARBA00022927"/>
    </source>
</evidence>
<dbReference type="Pfam" id="PF21305">
    <property type="entry name" value="type_II_gspD_N0"/>
    <property type="match status" value="1"/>
</dbReference>
<dbReference type="GO" id="GO:0015627">
    <property type="term" value="C:type II protein secretion system complex"/>
    <property type="evidence" value="ECO:0007669"/>
    <property type="project" value="InterPro"/>
</dbReference>
<dbReference type="GO" id="GO:0009279">
    <property type="term" value="C:cell outer membrane"/>
    <property type="evidence" value="ECO:0007669"/>
    <property type="project" value="UniProtKB-SubCell"/>
</dbReference>
<dbReference type="InterPro" id="IPR050810">
    <property type="entry name" value="Bact_Secretion_Sys_Channel"/>
</dbReference>
<evidence type="ECO:0000256" key="1">
    <source>
        <dbReference type="ARBA" id="ARBA00004442"/>
    </source>
</evidence>
<evidence type="ECO:0000259" key="14">
    <source>
        <dbReference type="Pfam" id="PF03958"/>
    </source>
</evidence>
<feature type="chain" id="PRO_5015878146" evidence="12">
    <location>
        <begin position="19"/>
        <end position="807"/>
    </location>
</feature>
<gene>
    <name evidence="16" type="primary">gspD</name>
    <name evidence="16" type="ORF">DI536_23525</name>
</gene>
<feature type="compositionally biased region" description="Polar residues" evidence="11">
    <location>
        <begin position="774"/>
        <end position="787"/>
    </location>
</feature>
<evidence type="ECO:0000256" key="3">
    <source>
        <dbReference type="ARBA" id="ARBA00022448"/>
    </source>
</evidence>
<keyword evidence="3 10" id="KW-0813">Transport</keyword>
<feature type="domain" description="NolW-like" evidence="14">
    <location>
        <begin position="316"/>
        <end position="404"/>
    </location>
</feature>
<dbReference type="InterPro" id="IPR038591">
    <property type="entry name" value="NolW-like_sf"/>
</dbReference>
<dbReference type="Pfam" id="PF00263">
    <property type="entry name" value="Secretin"/>
    <property type="match status" value="2"/>
</dbReference>
<comment type="similarity">
    <text evidence="2">Belongs to the bacterial secretin family. GSP D subfamily.</text>
</comment>
<dbReference type="EMBL" id="QFQP01000023">
    <property type="protein sequence ID" value="PZR08959.1"/>
    <property type="molecule type" value="Genomic_DNA"/>
</dbReference>
<evidence type="ECO:0000256" key="11">
    <source>
        <dbReference type="SAM" id="MobiDB-lite"/>
    </source>
</evidence>
<comment type="caution">
    <text evidence="16">The sequence shown here is derived from an EMBL/GenBank/DDBJ whole genome shotgun (WGS) entry which is preliminary data.</text>
</comment>
<dbReference type="Pfam" id="PF03958">
    <property type="entry name" value="Secretin_N"/>
    <property type="match status" value="2"/>
</dbReference>
<dbReference type="NCBIfam" id="TIGR02517">
    <property type="entry name" value="type_II_gspD"/>
    <property type="match status" value="1"/>
</dbReference>
<feature type="region of interest" description="Disordered" evidence="11">
    <location>
        <begin position="748"/>
        <end position="807"/>
    </location>
</feature>
<protein>
    <submittedName>
        <fullName evidence="16">Type II secretion system protein GspD</fullName>
    </submittedName>
</protein>
<evidence type="ECO:0000256" key="8">
    <source>
        <dbReference type="ARBA" id="ARBA00023136"/>
    </source>
</evidence>
<feature type="domain" description="Type II/III secretion system secretin-like" evidence="13">
    <location>
        <begin position="580"/>
        <end position="693"/>
    </location>
</feature>
<evidence type="ECO:0000256" key="4">
    <source>
        <dbReference type="ARBA" id="ARBA00022452"/>
    </source>
</evidence>
<evidence type="ECO:0000313" key="17">
    <source>
        <dbReference type="Proteomes" id="UP000249061"/>
    </source>
</evidence>
<feature type="domain" description="GspD-like N0" evidence="15">
    <location>
        <begin position="48"/>
        <end position="119"/>
    </location>
</feature>
<dbReference type="Proteomes" id="UP000249061">
    <property type="component" value="Unassembled WGS sequence"/>
</dbReference>
<proteinExistence type="inferred from homology"/>
<reference evidence="16 17" key="1">
    <citation type="submission" date="2017-08" db="EMBL/GenBank/DDBJ databases">
        <title>Infants hospitalized years apart are colonized by the same room-sourced microbial strains.</title>
        <authorList>
            <person name="Brooks B."/>
            <person name="Olm M.R."/>
            <person name="Firek B.A."/>
            <person name="Baker R."/>
            <person name="Thomas B.C."/>
            <person name="Morowitz M.J."/>
            <person name="Banfield J.F."/>
        </authorList>
    </citation>
    <scope>NUCLEOTIDE SEQUENCE [LARGE SCALE GENOMIC DNA]</scope>
    <source>
        <strain evidence="16">S2_003_000_R2_14</strain>
    </source>
</reference>
<dbReference type="PANTHER" id="PTHR30332:SF24">
    <property type="entry name" value="SECRETIN GSPD-RELATED"/>
    <property type="match status" value="1"/>
</dbReference>
<comment type="subcellular location">
    <subcellularLocation>
        <location evidence="1 10">Cell outer membrane</location>
    </subcellularLocation>
</comment>
<keyword evidence="5" id="KW-0812">Transmembrane</keyword>
<keyword evidence="7" id="KW-0653">Protein transport</keyword>
<keyword evidence="6 12" id="KW-0732">Signal</keyword>
<name>A0A2W5SZP5_9BACT</name>
<feature type="domain" description="NolW-like" evidence="14">
    <location>
        <begin position="212"/>
        <end position="308"/>
    </location>
</feature>
<evidence type="ECO:0000256" key="10">
    <source>
        <dbReference type="RuleBase" id="RU004004"/>
    </source>
</evidence>
<evidence type="ECO:0000313" key="16">
    <source>
        <dbReference type="EMBL" id="PZR08959.1"/>
    </source>
</evidence>
<keyword evidence="8" id="KW-0472">Membrane</keyword>
<feature type="region of interest" description="Disordered" evidence="11">
    <location>
        <begin position="234"/>
        <end position="275"/>
    </location>
</feature>
<feature type="compositionally biased region" description="Pro residues" evidence="11">
    <location>
        <begin position="248"/>
        <end position="258"/>
    </location>
</feature>
<dbReference type="AlphaFoldDB" id="A0A2W5SZP5"/>
<dbReference type="PANTHER" id="PTHR30332">
    <property type="entry name" value="PROBABLE GENERAL SECRETION PATHWAY PROTEIN D"/>
    <property type="match status" value="1"/>
</dbReference>
<evidence type="ECO:0000256" key="6">
    <source>
        <dbReference type="ARBA" id="ARBA00022729"/>
    </source>
</evidence>
<keyword evidence="4" id="KW-1134">Transmembrane beta strand</keyword>
<evidence type="ECO:0000259" key="13">
    <source>
        <dbReference type="Pfam" id="PF00263"/>
    </source>
</evidence>
<feature type="region of interest" description="Disordered" evidence="11">
    <location>
        <begin position="338"/>
        <end position="358"/>
    </location>
</feature>
<accession>A0A2W5SZP5</accession>
<evidence type="ECO:0000256" key="2">
    <source>
        <dbReference type="ARBA" id="ARBA00006980"/>
    </source>
</evidence>
<dbReference type="InterPro" id="IPR004846">
    <property type="entry name" value="T2SS/T3SS_dom"/>
</dbReference>
<keyword evidence="9" id="KW-0998">Cell outer membrane</keyword>
<feature type="domain" description="Type II/III secretion system secretin-like" evidence="13">
    <location>
        <begin position="496"/>
        <end position="532"/>
    </location>
</feature>
<sequence>MNRSIVALLALVPLVALAQPAPAPGATIAPKKPSCEEQRRKGRYNIYFDKVEIEKLVQTVADVTCRTFILPENIRGKISIIGPENGKVEVNADQFYAAFLAALDSNSLSVYEQGKFMKIIDKQRAKQFPIPTITDPDQPYTMNEQMVTRVFKVKNVEIEQLRGVLQQLVTPSGDTIPFQPDTIIINDLGSNMHRLERVIGQLDTRSASDEIRVIQVQYATAQEIADKIQKLFESKGNKPGQRPGIVSTPPPPGTPPSPAGGGDKGEAGGAATLSQIIPDERTNKLIVIASPSGFERIQSLVREIDIPISGEGRINVYYLENANAEDVAATLQTLAQGTANRPKSGGPPPPAGGKPAGAASAELFAGEVKISADKATNSLVIIASQADYRSLVRVVERLDIRRRQVFVEAVIMEVNLDRNSDLGINLHGGLPVSNGQGGTMPVFFGTKYGSSGLPPSLSLTNLVSMSGFLAGLQGPTIPNLTVGGIQIPAFGIVINAMQKSSDVNVLSTPHILTTDNEEAEITVGQNVPFQSGFSTGGLGGLGGLAGMAGGLGTTGLNTSALGGLSGLGGLGGLGGTPFGTIQRQNVDLKLSVKPQINESDYVRLVITEQIEEIASSDPVLGPTTSKRSAKTTVVAKDQETVVIGGIMQDRMVESVSKTPILGDIPLLGNLFRQQTRRKVKTNLLLFLTPYIIRDGSDFRRIFERKMRERQEFVEQFYGATTGYDVAIDFERKAGPLSRMGQIVDKEMNKLENGGPGTGSEKLITPGGPAAEPQLPTSNEPEATPNTGTEPVPPQPQTSPAPAAEEIN</sequence>
<evidence type="ECO:0000256" key="9">
    <source>
        <dbReference type="ARBA" id="ARBA00023237"/>
    </source>
</evidence>
<dbReference type="InterPro" id="IPR013356">
    <property type="entry name" value="T2SS_GspD"/>
</dbReference>
<dbReference type="Gene3D" id="3.30.1370.120">
    <property type="match status" value="3"/>
</dbReference>
<dbReference type="GO" id="GO:0015628">
    <property type="term" value="P:protein secretion by the type II secretion system"/>
    <property type="evidence" value="ECO:0007669"/>
    <property type="project" value="InterPro"/>
</dbReference>
<evidence type="ECO:0000256" key="5">
    <source>
        <dbReference type="ARBA" id="ARBA00022692"/>
    </source>
</evidence>
<dbReference type="InterPro" id="IPR005644">
    <property type="entry name" value="NolW-like"/>
</dbReference>
<dbReference type="InterPro" id="IPR049371">
    <property type="entry name" value="GspD-like_N0"/>
</dbReference>
<dbReference type="InterPro" id="IPR001775">
    <property type="entry name" value="GspD/PilQ"/>
</dbReference>
<organism evidence="16 17">
    <name type="scientific">Archangium gephyra</name>
    <dbReference type="NCBI Taxonomy" id="48"/>
    <lineage>
        <taxon>Bacteria</taxon>
        <taxon>Pseudomonadati</taxon>
        <taxon>Myxococcota</taxon>
        <taxon>Myxococcia</taxon>
        <taxon>Myxococcales</taxon>
        <taxon>Cystobacterineae</taxon>
        <taxon>Archangiaceae</taxon>
        <taxon>Archangium</taxon>
    </lineage>
</organism>
<feature type="signal peptide" evidence="12">
    <location>
        <begin position="1"/>
        <end position="18"/>
    </location>
</feature>